<dbReference type="GO" id="GO:0006508">
    <property type="term" value="P:proteolysis"/>
    <property type="evidence" value="ECO:0007669"/>
    <property type="project" value="InterPro"/>
</dbReference>
<dbReference type="SUPFAM" id="SSF50494">
    <property type="entry name" value="Trypsin-like serine proteases"/>
    <property type="match status" value="1"/>
</dbReference>
<evidence type="ECO:0000313" key="3">
    <source>
        <dbReference type="Proteomes" id="UP000267027"/>
    </source>
</evidence>
<dbReference type="InterPro" id="IPR009003">
    <property type="entry name" value="Peptidase_S1_PA"/>
</dbReference>
<evidence type="ECO:0000259" key="1">
    <source>
        <dbReference type="Pfam" id="PF00089"/>
    </source>
</evidence>
<dbReference type="InterPro" id="IPR001254">
    <property type="entry name" value="Trypsin_dom"/>
</dbReference>
<dbReference type="Proteomes" id="UP000267027">
    <property type="component" value="Unassembled WGS sequence"/>
</dbReference>
<organism evidence="4">
    <name type="scientific">Angiostrongylus costaricensis</name>
    <name type="common">Nematode worm</name>
    <dbReference type="NCBI Taxonomy" id="334426"/>
    <lineage>
        <taxon>Eukaryota</taxon>
        <taxon>Metazoa</taxon>
        <taxon>Ecdysozoa</taxon>
        <taxon>Nematoda</taxon>
        <taxon>Chromadorea</taxon>
        <taxon>Rhabditida</taxon>
        <taxon>Rhabditina</taxon>
        <taxon>Rhabditomorpha</taxon>
        <taxon>Strongyloidea</taxon>
        <taxon>Metastrongylidae</taxon>
        <taxon>Angiostrongylus</taxon>
    </lineage>
</organism>
<proteinExistence type="predicted"/>
<sequence>MIRVDGLRLLFVSMRRLRLLAESGLPQRAISRVKHIHSVMPFMQDADGGCDSPVITCGDNSLFSDPIVQISNDDLQTCNFFGDNYPVLDKQYWSVYVGSKCSRIELCQNAFNVSKIVVYKHFDYCEKVNDLALMELASDVPYSNGIPICMPDKNMPLSKTVKADGSGLDRKTISIKCAHIIAPSNSLINMGLSCSDLGYFKNL</sequence>
<gene>
    <name evidence="2" type="ORF">ACOC_LOCUS5597</name>
</gene>
<reference evidence="4" key="1">
    <citation type="submission" date="2017-02" db="UniProtKB">
        <authorList>
            <consortium name="WormBaseParasite"/>
        </authorList>
    </citation>
    <scope>IDENTIFICATION</scope>
</reference>
<dbReference type="OrthoDB" id="7754674at2759"/>
<dbReference type="AlphaFoldDB" id="A0A0R3PLG4"/>
<dbReference type="GO" id="GO:0004252">
    <property type="term" value="F:serine-type endopeptidase activity"/>
    <property type="evidence" value="ECO:0007669"/>
    <property type="project" value="InterPro"/>
</dbReference>
<dbReference type="EMBL" id="UYYA01003881">
    <property type="protein sequence ID" value="VDM57182.1"/>
    <property type="molecule type" value="Genomic_DNA"/>
</dbReference>
<dbReference type="Pfam" id="PF00089">
    <property type="entry name" value="Trypsin"/>
    <property type="match status" value="1"/>
</dbReference>
<dbReference type="WBParaSite" id="ACOC_0000559601-mRNA-1">
    <property type="protein sequence ID" value="ACOC_0000559601-mRNA-1"/>
    <property type="gene ID" value="ACOC_0000559601"/>
</dbReference>
<protein>
    <submittedName>
        <fullName evidence="4">Peptidase S1 domain-containing protein</fullName>
    </submittedName>
</protein>
<dbReference type="Gene3D" id="2.40.10.10">
    <property type="entry name" value="Trypsin-like serine proteases"/>
    <property type="match status" value="1"/>
</dbReference>
<dbReference type="InterPro" id="IPR043504">
    <property type="entry name" value="Peptidase_S1_PA_chymotrypsin"/>
</dbReference>
<feature type="domain" description="Peptidase S1" evidence="1">
    <location>
        <begin position="94"/>
        <end position="171"/>
    </location>
</feature>
<evidence type="ECO:0000313" key="2">
    <source>
        <dbReference type="EMBL" id="VDM57182.1"/>
    </source>
</evidence>
<keyword evidence="3" id="KW-1185">Reference proteome</keyword>
<name>A0A0R3PLG4_ANGCS</name>
<reference evidence="2 3" key="2">
    <citation type="submission" date="2018-11" db="EMBL/GenBank/DDBJ databases">
        <authorList>
            <consortium name="Pathogen Informatics"/>
        </authorList>
    </citation>
    <scope>NUCLEOTIDE SEQUENCE [LARGE SCALE GENOMIC DNA]</scope>
    <source>
        <strain evidence="2 3">Costa Rica</strain>
    </source>
</reference>
<accession>A0A0R3PLG4</accession>
<evidence type="ECO:0000313" key="4">
    <source>
        <dbReference type="WBParaSite" id="ACOC_0000559601-mRNA-1"/>
    </source>
</evidence>